<feature type="region of interest" description="Disordered" evidence="1">
    <location>
        <begin position="127"/>
        <end position="207"/>
    </location>
</feature>
<evidence type="ECO:0000313" key="3">
    <source>
        <dbReference type="Proteomes" id="UP001345827"/>
    </source>
</evidence>
<gene>
    <name evidence="2" type="ORF">LTR25_005300</name>
</gene>
<evidence type="ECO:0000313" key="2">
    <source>
        <dbReference type="EMBL" id="KAK5536626.1"/>
    </source>
</evidence>
<sequence length="224" mass="25303">MPFRETLRCMSFASTTNNKRPSSSRTSSSSSSSTSSSRLPSFEIEGAREDCPTYDAICSSTPMPVQTREHRLDDDFLDAQSEPSTRSYTEDSLEIEIEIEIGNGNGNEIEANDDEELPPYVLLDNGARKPAYSRHEAPSPSPSSSGRRKPEEEQPPQEPSKFDGVLCPRCNIKKAKTWYHERKQKEREARPKSKPNPKSKVNRAPVHYTRADLDNATTFAYYMF</sequence>
<dbReference type="AlphaFoldDB" id="A0AAV9QAE1"/>
<keyword evidence="3" id="KW-1185">Reference proteome</keyword>
<feature type="compositionally biased region" description="Basic and acidic residues" evidence="1">
    <location>
        <begin position="178"/>
        <end position="191"/>
    </location>
</feature>
<feature type="region of interest" description="Disordered" evidence="1">
    <location>
        <begin position="1"/>
        <end position="46"/>
    </location>
</feature>
<accession>A0AAV9QAE1</accession>
<evidence type="ECO:0000256" key="1">
    <source>
        <dbReference type="SAM" id="MobiDB-lite"/>
    </source>
</evidence>
<feature type="region of interest" description="Disordered" evidence="1">
    <location>
        <begin position="59"/>
        <end position="91"/>
    </location>
</feature>
<feature type="compositionally biased region" description="Low complexity" evidence="1">
    <location>
        <begin position="23"/>
        <end position="38"/>
    </location>
</feature>
<organism evidence="2 3">
    <name type="scientific">Vermiconidia calcicola</name>
    <dbReference type="NCBI Taxonomy" id="1690605"/>
    <lineage>
        <taxon>Eukaryota</taxon>
        <taxon>Fungi</taxon>
        <taxon>Dikarya</taxon>
        <taxon>Ascomycota</taxon>
        <taxon>Pezizomycotina</taxon>
        <taxon>Dothideomycetes</taxon>
        <taxon>Dothideomycetidae</taxon>
        <taxon>Mycosphaerellales</taxon>
        <taxon>Extremaceae</taxon>
        <taxon>Vermiconidia</taxon>
    </lineage>
</organism>
<protein>
    <submittedName>
        <fullName evidence="2">Uncharacterized protein</fullName>
    </submittedName>
</protein>
<dbReference type="Proteomes" id="UP001345827">
    <property type="component" value="Unassembled WGS sequence"/>
</dbReference>
<name>A0AAV9QAE1_9PEZI</name>
<dbReference type="EMBL" id="JAXLQG010000008">
    <property type="protein sequence ID" value="KAK5536626.1"/>
    <property type="molecule type" value="Genomic_DNA"/>
</dbReference>
<reference evidence="2 3" key="1">
    <citation type="submission" date="2023-06" db="EMBL/GenBank/DDBJ databases">
        <title>Black Yeasts Isolated from many extreme environments.</title>
        <authorList>
            <person name="Coleine C."/>
            <person name="Stajich J.E."/>
            <person name="Selbmann L."/>
        </authorList>
    </citation>
    <scope>NUCLEOTIDE SEQUENCE [LARGE SCALE GENOMIC DNA]</scope>
    <source>
        <strain evidence="2 3">CCFEE 5887</strain>
    </source>
</reference>
<feature type="compositionally biased region" description="Basic residues" evidence="1">
    <location>
        <begin position="192"/>
        <end position="201"/>
    </location>
</feature>
<proteinExistence type="predicted"/>
<feature type="compositionally biased region" description="Polar residues" evidence="1">
    <location>
        <begin position="12"/>
        <end position="21"/>
    </location>
</feature>
<comment type="caution">
    <text evidence="2">The sequence shown here is derived from an EMBL/GenBank/DDBJ whole genome shotgun (WGS) entry which is preliminary data.</text>
</comment>